<gene>
    <name evidence="2" type="ORF">M422DRAFT_272462</name>
</gene>
<name>A0A0C9UBM4_SPHS4</name>
<dbReference type="EMBL" id="KN837368">
    <property type="protein sequence ID" value="KIJ26482.1"/>
    <property type="molecule type" value="Genomic_DNA"/>
</dbReference>
<protein>
    <submittedName>
        <fullName evidence="2">Uncharacterized protein</fullName>
    </submittedName>
</protein>
<evidence type="ECO:0000256" key="1">
    <source>
        <dbReference type="SAM" id="MobiDB-lite"/>
    </source>
</evidence>
<proteinExistence type="predicted"/>
<dbReference type="HOGENOM" id="CLU_2334988_0_0_1"/>
<keyword evidence="3" id="KW-1185">Reference proteome</keyword>
<dbReference type="AlphaFoldDB" id="A0A0C9UBM4"/>
<sequence>MDSAHCFPADMTHATTQTAHPIRHPRPLEQAYYIRTLLGNSEAHVRDAPTVAGSTNNLSSTTVTATYNDEILTPSGSTYSEGLQGTIYESLGTQFHQE</sequence>
<reference evidence="2 3" key="1">
    <citation type="submission" date="2014-06" db="EMBL/GenBank/DDBJ databases">
        <title>Evolutionary Origins and Diversification of the Mycorrhizal Mutualists.</title>
        <authorList>
            <consortium name="DOE Joint Genome Institute"/>
            <consortium name="Mycorrhizal Genomics Consortium"/>
            <person name="Kohler A."/>
            <person name="Kuo A."/>
            <person name="Nagy L.G."/>
            <person name="Floudas D."/>
            <person name="Copeland A."/>
            <person name="Barry K.W."/>
            <person name="Cichocki N."/>
            <person name="Veneault-Fourrey C."/>
            <person name="LaButti K."/>
            <person name="Lindquist E.A."/>
            <person name="Lipzen A."/>
            <person name="Lundell T."/>
            <person name="Morin E."/>
            <person name="Murat C."/>
            <person name="Riley R."/>
            <person name="Ohm R."/>
            <person name="Sun H."/>
            <person name="Tunlid A."/>
            <person name="Henrissat B."/>
            <person name="Grigoriev I.V."/>
            <person name="Hibbett D.S."/>
            <person name="Martin F."/>
        </authorList>
    </citation>
    <scope>NUCLEOTIDE SEQUENCE [LARGE SCALE GENOMIC DNA]</scope>
    <source>
        <strain evidence="2 3">SS14</strain>
    </source>
</reference>
<evidence type="ECO:0000313" key="2">
    <source>
        <dbReference type="EMBL" id="KIJ26482.1"/>
    </source>
</evidence>
<feature type="region of interest" description="Disordered" evidence="1">
    <location>
        <begin position="1"/>
        <end position="22"/>
    </location>
</feature>
<accession>A0A0C9UBM4</accession>
<organism evidence="2 3">
    <name type="scientific">Sphaerobolus stellatus (strain SS14)</name>
    <dbReference type="NCBI Taxonomy" id="990650"/>
    <lineage>
        <taxon>Eukaryota</taxon>
        <taxon>Fungi</taxon>
        <taxon>Dikarya</taxon>
        <taxon>Basidiomycota</taxon>
        <taxon>Agaricomycotina</taxon>
        <taxon>Agaricomycetes</taxon>
        <taxon>Phallomycetidae</taxon>
        <taxon>Geastrales</taxon>
        <taxon>Sphaerobolaceae</taxon>
        <taxon>Sphaerobolus</taxon>
    </lineage>
</organism>
<dbReference type="Proteomes" id="UP000054279">
    <property type="component" value="Unassembled WGS sequence"/>
</dbReference>
<evidence type="ECO:0000313" key="3">
    <source>
        <dbReference type="Proteomes" id="UP000054279"/>
    </source>
</evidence>